<dbReference type="RefSeq" id="WP_088552797.1">
    <property type="nucleotide sequence ID" value="NZ_BDGJ01000010.1"/>
</dbReference>
<evidence type="ECO:0000259" key="9">
    <source>
        <dbReference type="PROSITE" id="PS51379"/>
    </source>
</evidence>
<evidence type="ECO:0000313" key="11">
    <source>
        <dbReference type="Proteomes" id="UP000197032"/>
    </source>
</evidence>
<dbReference type="Proteomes" id="UP000197032">
    <property type="component" value="Unassembled WGS sequence"/>
</dbReference>
<evidence type="ECO:0000256" key="4">
    <source>
        <dbReference type="ARBA" id="ARBA00022723"/>
    </source>
</evidence>
<evidence type="ECO:0000256" key="5">
    <source>
        <dbReference type="ARBA" id="ARBA00022785"/>
    </source>
</evidence>
<organism evidence="10 11">
    <name type="scientific">Calderihabitans maritimus</name>
    <dbReference type="NCBI Taxonomy" id="1246530"/>
    <lineage>
        <taxon>Bacteria</taxon>
        <taxon>Bacillati</taxon>
        <taxon>Bacillota</taxon>
        <taxon>Clostridia</taxon>
        <taxon>Neomoorellales</taxon>
        <taxon>Calderihabitantaceae</taxon>
        <taxon>Calderihabitans</taxon>
    </lineage>
</organism>
<dbReference type="GO" id="GO:0008616">
    <property type="term" value="P:tRNA queuosine(34) biosynthetic process"/>
    <property type="evidence" value="ECO:0007669"/>
    <property type="project" value="UniProtKB-KW"/>
</dbReference>
<dbReference type="Pfam" id="PF13484">
    <property type="entry name" value="Fer4_16"/>
    <property type="match status" value="1"/>
</dbReference>
<dbReference type="InterPro" id="IPR016024">
    <property type="entry name" value="ARM-type_fold"/>
</dbReference>
<evidence type="ECO:0000256" key="7">
    <source>
        <dbReference type="ARBA" id="ARBA00023004"/>
    </source>
</evidence>
<evidence type="ECO:0000256" key="3">
    <source>
        <dbReference type="ARBA" id="ARBA00022694"/>
    </source>
</evidence>
<dbReference type="PROSITE" id="PS51379">
    <property type="entry name" value="4FE4S_FER_2"/>
    <property type="match status" value="1"/>
</dbReference>
<dbReference type="OrthoDB" id="9784571at2"/>
<dbReference type="InterPro" id="IPR004453">
    <property type="entry name" value="QueG"/>
</dbReference>
<dbReference type="InterPro" id="IPR013542">
    <property type="entry name" value="QueG_DUF1730"/>
</dbReference>
<dbReference type="InterPro" id="IPR017900">
    <property type="entry name" value="4Fe4S_Fe_S_CS"/>
</dbReference>
<feature type="domain" description="4Fe-4S ferredoxin-type" evidence="9">
    <location>
        <begin position="176"/>
        <end position="205"/>
    </location>
</feature>
<dbReference type="GO" id="GO:0052693">
    <property type="term" value="F:epoxyqueuosine reductase activity"/>
    <property type="evidence" value="ECO:0007669"/>
    <property type="project" value="TreeGrafter"/>
</dbReference>
<sequence>MSLSQEIKNYAEGLGINRVRICGPEPFEELLPLLQKRKEAGYGTPFEERDLQLRIEPRRLLPEVRSIIAVSVSYGGKAVGSRVPQELKPGISYHAWGEDYHRALRRQLEQLVDFLEIRVGRKVQSLICVDATPLVERAVARRSGLGWYGKNCSLITPDEGSWVFLGEILVDVELDRDYPLDHRGCGNCSRCLEACPAGALRAPYTLDSSRCLSYISQKSGFIPEEFRSLLGTRLYGCDTCQLVCPYNHSPEPVSQASIARPERFTAELVKVLSLNRQEFYQMFGFSVLAWRGKNVLARNAAVALGNLGDEDAVPGLKKALLEHPSPTVRGHAAWALGRIGGSSAGEALVRAKKMETDSRVLKEIERALV</sequence>
<dbReference type="InterPro" id="IPR017896">
    <property type="entry name" value="4Fe4S_Fe-S-bd"/>
</dbReference>
<accession>A0A1Z5HNX9</accession>
<keyword evidence="3" id="KW-0819">tRNA processing</keyword>
<keyword evidence="7" id="KW-0408">Iron</keyword>
<dbReference type="Pfam" id="PF08331">
    <property type="entry name" value="QueG_DUF1730"/>
    <property type="match status" value="1"/>
</dbReference>
<dbReference type="AlphaFoldDB" id="A0A1Z5HNX9"/>
<dbReference type="SMART" id="SM00567">
    <property type="entry name" value="EZ_HEAT"/>
    <property type="match status" value="2"/>
</dbReference>
<keyword evidence="11" id="KW-1185">Reference proteome</keyword>
<reference evidence="11" key="1">
    <citation type="journal article" date="2017" name="Appl. Environ. Microbiol.">
        <title>Genomic analysis of Calderihabitans maritimus KKC1, a thermophilic hydrogenogenic carboxydotrophic bacterium isolated from marine sediment.</title>
        <authorList>
            <person name="Omae K."/>
            <person name="Yoneda Y."/>
            <person name="Fukuyama Y."/>
            <person name="Yoshida T."/>
            <person name="Sako Y."/>
        </authorList>
    </citation>
    <scope>NUCLEOTIDE SEQUENCE [LARGE SCALE GENOMIC DNA]</scope>
    <source>
        <strain evidence="11">KKC1</strain>
    </source>
</reference>
<dbReference type="InterPro" id="IPR004155">
    <property type="entry name" value="PBS_lyase_HEAT"/>
</dbReference>
<proteinExistence type="predicted"/>
<dbReference type="Gene3D" id="1.25.10.10">
    <property type="entry name" value="Leucine-rich Repeat Variant"/>
    <property type="match status" value="1"/>
</dbReference>
<dbReference type="PANTHER" id="PTHR30002:SF4">
    <property type="entry name" value="EPOXYQUEUOSINE REDUCTASE"/>
    <property type="match status" value="1"/>
</dbReference>
<evidence type="ECO:0000256" key="8">
    <source>
        <dbReference type="ARBA" id="ARBA00023014"/>
    </source>
</evidence>
<evidence type="ECO:0000256" key="2">
    <source>
        <dbReference type="ARBA" id="ARBA00022490"/>
    </source>
</evidence>
<name>A0A1Z5HNX9_9FIRM</name>
<dbReference type="Gene3D" id="3.30.70.20">
    <property type="match status" value="1"/>
</dbReference>
<keyword evidence="6" id="KW-0560">Oxidoreductase</keyword>
<comment type="caution">
    <text evidence="10">The sequence shown here is derived from an EMBL/GenBank/DDBJ whole genome shotgun (WGS) entry which is preliminary data.</text>
</comment>
<dbReference type="Pfam" id="PF13646">
    <property type="entry name" value="HEAT_2"/>
    <property type="match status" value="1"/>
</dbReference>
<evidence type="ECO:0000256" key="6">
    <source>
        <dbReference type="ARBA" id="ARBA00023002"/>
    </source>
</evidence>
<dbReference type="NCBIfam" id="TIGR00276">
    <property type="entry name" value="tRNA epoxyqueuosine(34) reductase QueG"/>
    <property type="match status" value="1"/>
</dbReference>
<dbReference type="EMBL" id="BDGJ01000010">
    <property type="protein sequence ID" value="GAW91224.1"/>
    <property type="molecule type" value="Genomic_DNA"/>
</dbReference>
<evidence type="ECO:0000313" key="10">
    <source>
        <dbReference type="EMBL" id="GAW91224.1"/>
    </source>
</evidence>
<keyword evidence="5" id="KW-0671">Queuosine biosynthesis</keyword>
<keyword evidence="4" id="KW-0479">Metal-binding</keyword>
<dbReference type="InterPro" id="IPR011989">
    <property type="entry name" value="ARM-like"/>
</dbReference>
<dbReference type="GO" id="GO:0051539">
    <property type="term" value="F:4 iron, 4 sulfur cluster binding"/>
    <property type="evidence" value="ECO:0007669"/>
    <property type="project" value="UniProtKB-KW"/>
</dbReference>
<gene>
    <name evidence="10" type="ORF">KKC1_03860</name>
</gene>
<dbReference type="GO" id="GO:0046872">
    <property type="term" value="F:metal ion binding"/>
    <property type="evidence" value="ECO:0007669"/>
    <property type="project" value="UniProtKB-KW"/>
</dbReference>
<dbReference type="PROSITE" id="PS00198">
    <property type="entry name" value="4FE4S_FER_1"/>
    <property type="match status" value="1"/>
</dbReference>
<dbReference type="PANTHER" id="PTHR30002">
    <property type="entry name" value="EPOXYQUEUOSINE REDUCTASE"/>
    <property type="match status" value="1"/>
</dbReference>
<dbReference type="SUPFAM" id="SSF48371">
    <property type="entry name" value="ARM repeat"/>
    <property type="match status" value="1"/>
</dbReference>
<keyword evidence="1" id="KW-0004">4Fe-4S</keyword>
<keyword evidence="8" id="KW-0411">Iron-sulfur</keyword>
<evidence type="ECO:0000256" key="1">
    <source>
        <dbReference type="ARBA" id="ARBA00022485"/>
    </source>
</evidence>
<dbReference type="SUPFAM" id="SSF46548">
    <property type="entry name" value="alpha-helical ferredoxin"/>
    <property type="match status" value="1"/>
</dbReference>
<keyword evidence="2" id="KW-0963">Cytoplasm</keyword>
<protein>
    <recommendedName>
        <fullName evidence="9">4Fe-4S ferredoxin-type domain-containing protein</fullName>
    </recommendedName>
</protein>